<keyword evidence="5 6" id="KW-1015">Disulfide bond</keyword>
<evidence type="ECO:0000313" key="9">
    <source>
        <dbReference type="Proteomes" id="UP000694545"/>
    </source>
</evidence>
<keyword evidence="9" id="KW-1185">Reference proteome</keyword>
<dbReference type="InterPro" id="IPR013806">
    <property type="entry name" value="Kringle-like"/>
</dbReference>
<comment type="subcellular location">
    <subcellularLocation>
        <location evidence="1">Secreted</location>
    </subcellularLocation>
</comment>
<dbReference type="PROSITE" id="PS51092">
    <property type="entry name" value="FN2_2"/>
    <property type="match status" value="2"/>
</dbReference>
<feature type="disulfide bond" evidence="6">
    <location>
        <begin position="114"/>
        <end position="141"/>
    </location>
</feature>
<evidence type="ECO:0000256" key="1">
    <source>
        <dbReference type="ARBA" id="ARBA00004613"/>
    </source>
</evidence>
<reference evidence="8" key="2">
    <citation type="submission" date="2025-09" db="UniProtKB">
        <authorList>
            <consortium name="Ensembl"/>
        </authorList>
    </citation>
    <scope>IDENTIFICATION</scope>
</reference>
<dbReference type="PANTHER" id="PTHR22918:SF1">
    <property type="entry name" value="FIBRONECTIN TYPE-II DOMAIN-CONTAINING PROTEIN"/>
    <property type="match status" value="1"/>
</dbReference>
<accession>A0A8D2J2Z5</accession>
<reference evidence="8" key="1">
    <citation type="submission" date="2025-08" db="UniProtKB">
        <authorList>
            <consortium name="Ensembl"/>
        </authorList>
    </citation>
    <scope>IDENTIFICATION</scope>
</reference>
<dbReference type="Proteomes" id="UP000694545">
    <property type="component" value="Unplaced"/>
</dbReference>
<evidence type="ECO:0000256" key="5">
    <source>
        <dbReference type="ARBA" id="ARBA00023157"/>
    </source>
</evidence>
<evidence type="ECO:0000313" key="8">
    <source>
        <dbReference type="Ensembl" id="ENSVKKP00000005761.1"/>
    </source>
</evidence>
<dbReference type="SMART" id="SM00059">
    <property type="entry name" value="FN2"/>
    <property type="match status" value="2"/>
</dbReference>
<dbReference type="PANTHER" id="PTHR22918">
    <property type="entry name" value="SEMINAL PLASMA PROTEIN"/>
    <property type="match status" value="1"/>
</dbReference>
<sequence>MQKKLPTSISWLDKELCIPADGIHVIPHPEPTVGAAHITFYGFLLPLPHSSFPDSASCIFPFVFDGKSYSSCTRDGKSGFWCATTRNYDKDLKWSYCGPCVFPFIYNLTSYSSCTTDGISNMRPWCSLTENYDADLQWTYCEPSGRRNMREHGISWAVRGSVPCRTMFITAEC</sequence>
<comment type="caution">
    <text evidence="6">Lacks conserved residue(s) required for the propagation of feature annotation.</text>
</comment>
<feature type="domain" description="Fibronectin type-II" evidence="7">
    <location>
        <begin position="95"/>
        <end position="143"/>
    </location>
</feature>
<name>A0A8D2J2Z5_VARKO</name>
<evidence type="ECO:0000256" key="3">
    <source>
        <dbReference type="ARBA" id="ARBA00022525"/>
    </source>
</evidence>
<keyword evidence="4" id="KW-0677">Repeat</keyword>
<dbReference type="CDD" id="cd00062">
    <property type="entry name" value="FN2"/>
    <property type="match status" value="2"/>
</dbReference>
<dbReference type="InterPro" id="IPR000562">
    <property type="entry name" value="FN_type2_dom"/>
</dbReference>
<organism evidence="8 9">
    <name type="scientific">Varanus komodoensis</name>
    <name type="common">Komodo dragon</name>
    <dbReference type="NCBI Taxonomy" id="61221"/>
    <lineage>
        <taxon>Eukaryota</taxon>
        <taxon>Metazoa</taxon>
        <taxon>Chordata</taxon>
        <taxon>Craniata</taxon>
        <taxon>Vertebrata</taxon>
        <taxon>Euteleostomi</taxon>
        <taxon>Lepidosauria</taxon>
        <taxon>Squamata</taxon>
        <taxon>Bifurcata</taxon>
        <taxon>Unidentata</taxon>
        <taxon>Episquamata</taxon>
        <taxon>Toxicofera</taxon>
        <taxon>Anguimorpha</taxon>
        <taxon>Paleoanguimorpha</taxon>
        <taxon>Varanoidea</taxon>
        <taxon>Varanidae</taxon>
        <taxon>Varanus</taxon>
    </lineage>
</organism>
<dbReference type="SUPFAM" id="SSF57440">
    <property type="entry name" value="Kringle-like"/>
    <property type="match status" value="2"/>
</dbReference>
<evidence type="ECO:0000256" key="4">
    <source>
        <dbReference type="ARBA" id="ARBA00022737"/>
    </source>
</evidence>
<protein>
    <recommendedName>
        <fullName evidence="7">Fibronectin type-II domain-containing protein</fullName>
    </recommendedName>
</protein>
<dbReference type="GO" id="GO:0005576">
    <property type="term" value="C:extracellular region"/>
    <property type="evidence" value="ECO:0007669"/>
    <property type="project" value="UniProtKB-SubCell"/>
</dbReference>
<comment type="similarity">
    <text evidence="2">Belongs to the seminal plasma protein family.</text>
</comment>
<dbReference type="Pfam" id="PF00040">
    <property type="entry name" value="fn2"/>
    <property type="match status" value="2"/>
</dbReference>
<dbReference type="GO" id="GO:0008201">
    <property type="term" value="F:heparin binding"/>
    <property type="evidence" value="ECO:0007669"/>
    <property type="project" value="TreeGrafter"/>
</dbReference>
<dbReference type="Gene3D" id="2.10.10.10">
    <property type="entry name" value="Fibronectin, type II, collagen-binding"/>
    <property type="match status" value="2"/>
</dbReference>
<dbReference type="PROSITE" id="PS00023">
    <property type="entry name" value="FN2_1"/>
    <property type="match status" value="1"/>
</dbReference>
<dbReference type="PRINTS" id="PR00013">
    <property type="entry name" value="FNTYPEII"/>
</dbReference>
<feature type="domain" description="Fibronectin type-II" evidence="7">
    <location>
        <begin position="53"/>
        <end position="99"/>
    </location>
</feature>
<evidence type="ECO:0000256" key="6">
    <source>
        <dbReference type="PROSITE-ProRule" id="PRU00479"/>
    </source>
</evidence>
<dbReference type="GO" id="GO:0048240">
    <property type="term" value="P:sperm capacitation"/>
    <property type="evidence" value="ECO:0007669"/>
    <property type="project" value="TreeGrafter"/>
</dbReference>
<evidence type="ECO:0000256" key="2">
    <source>
        <dbReference type="ARBA" id="ARBA00010011"/>
    </source>
</evidence>
<dbReference type="FunFam" id="2.10.10.10:FF:000003">
    <property type="entry name" value="binder of sperm protein homolog 1"/>
    <property type="match status" value="2"/>
</dbReference>
<proteinExistence type="inferred from homology"/>
<dbReference type="Ensembl" id="ENSVKKT00000005920.1">
    <property type="protein sequence ID" value="ENSVKKP00000005761.1"/>
    <property type="gene ID" value="ENSVKKG00000004211.1"/>
</dbReference>
<feature type="disulfide bond" evidence="6">
    <location>
        <begin position="100"/>
        <end position="126"/>
    </location>
</feature>
<keyword evidence="3" id="KW-0964">Secreted</keyword>
<evidence type="ECO:0000259" key="7">
    <source>
        <dbReference type="PROSITE" id="PS51092"/>
    </source>
</evidence>
<dbReference type="AlphaFoldDB" id="A0A8D2J2Z5"/>
<dbReference type="InterPro" id="IPR036943">
    <property type="entry name" value="FN_type2_sf"/>
</dbReference>
<dbReference type="GO" id="GO:0009986">
    <property type="term" value="C:cell surface"/>
    <property type="evidence" value="ECO:0007669"/>
    <property type="project" value="TreeGrafter"/>
</dbReference>
<dbReference type="InterPro" id="IPR051666">
    <property type="entry name" value="SP_Capacitation_Regulator"/>
</dbReference>